<name>A0ABV0PAC1_9TELE</name>
<organism evidence="1 2">
    <name type="scientific">Goodea atripinnis</name>
    <dbReference type="NCBI Taxonomy" id="208336"/>
    <lineage>
        <taxon>Eukaryota</taxon>
        <taxon>Metazoa</taxon>
        <taxon>Chordata</taxon>
        <taxon>Craniata</taxon>
        <taxon>Vertebrata</taxon>
        <taxon>Euteleostomi</taxon>
        <taxon>Actinopterygii</taxon>
        <taxon>Neopterygii</taxon>
        <taxon>Teleostei</taxon>
        <taxon>Neoteleostei</taxon>
        <taxon>Acanthomorphata</taxon>
        <taxon>Ovalentaria</taxon>
        <taxon>Atherinomorphae</taxon>
        <taxon>Cyprinodontiformes</taxon>
        <taxon>Goodeidae</taxon>
        <taxon>Goodea</taxon>
    </lineage>
</organism>
<dbReference type="Proteomes" id="UP001476798">
    <property type="component" value="Unassembled WGS sequence"/>
</dbReference>
<proteinExistence type="predicted"/>
<reference evidence="1 2" key="1">
    <citation type="submission" date="2021-06" db="EMBL/GenBank/DDBJ databases">
        <authorList>
            <person name="Palmer J.M."/>
        </authorList>
    </citation>
    <scope>NUCLEOTIDE SEQUENCE [LARGE SCALE GENOMIC DNA]</scope>
    <source>
        <strain evidence="1 2">GA_2019</strain>
        <tissue evidence="1">Muscle</tissue>
    </source>
</reference>
<evidence type="ECO:0000313" key="2">
    <source>
        <dbReference type="Proteomes" id="UP001476798"/>
    </source>
</evidence>
<comment type="caution">
    <text evidence="1">The sequence shown here is derived from an EMBL/GenBank/DDBJ whole genome shotgun (WGS) entry which is preliminary data.</text>
</comment>
<gene>
    <name evidence="1" type="ORF">GOODEAATRI_000987</name>
</gene>
<sequence length="99" mass="10994">MKGLHHALATINKLAIDFTTAICSASCPWIFLLSSLLLDGSYKLNVNSKYLENRGMTVCVQNLVPINLKILCDSFYCEGQHQNALRDAFTNTTTALELK</sequence>
<accession>A0ABV0PAC1</accession>
<protein>
    <submittedName>
        <fullName evidence="1">Uncharacterized protein</fullName>
    </submittedName>
</protein>
<dbReference type="EMBL" id="JAHRIO010069995">
    <property type="protein sequence ID" value="MEQ2180410.1"/>
    <property type="molecule type" value="Genomic_DNA"/>
</dbReference>
<evidence type="ECO:0000313" key="1">
    <source>
        <dbReference type="EMBL" id="MEQ2180410.1"/>
    </source>
</evidence>
<keyword evidence="2" id="KW-1185">Reference proteome</keyword>